<reference evidence="1" key="1">
    <citation type="submission" date="2019-12" db="EMBL/GenBank/DDBJ databases">
        <title>Genome sequencing and annotation of Brassica cretica.</title>
        <authorList>
            <person name="Studholme D.J."/>
            <person name="Sarris P.F."/>
        </authorList>
    </citation>
    <scope>NUCLEOTIDE SEQUENCE</scope>
    <source>
        <strain evidence="1">PFS-102/07</strain>
        <tissue evidence="1">Leaf</tissue>
    </source>
</reference>
<evidence type="ECO:0000313" key="3">
    <source>
        <dbReference type="Proteomes" id="UP000266723"/>
    </source>
</evidence>
<gene>
    <name evidence="2" type="ORF">DY000_02053354</name>
    <name evidence="1" type="ORF">F2Q70_00038957</name>
</gene>
<proteinExistence type="predicted"/>
<dbReference type="Proteomes" id="UP000266723">
    <property type="component" value="Unassembled WGS sequence"/>
</dbReference>
<dbReference type="EMBL" id="QGKV02002055">
    <property type="protein sequence ID" value="KAF3494902.1"/>
    <property type="molecule type" value="Genomic_DNA"/>
</dbReference>
<dbReference type="EMBL" id="QGKY02000190">
    <property type="protein sequence ID" value="KAF2588707.1"/>
    <property type="molecule type" value="Genomic_DNA"/>
</dbReference>
<dbReference type="AlphaFoldDB" id="A0A8S9K4C9"/>
<dbReference type="OrthoDB" id="10568340at2759"/>
<sequence>MPVYSSMLASRPLFSSAAIEWVKGKAMEESRPSEHITTEWVKGKAMEESRPSEHISSLCFHRSTIHMPVFGEASYCCFLTNLLETTLDDLESPLLCSQRRCGCKREASGIPYQRFSTVNGDMRRLVMPPADNENKILDSKISQNFAILLRELNHYKKTAVF</sequence>
<name>A0A8S9K4C9_BRACR</name>
<reference evidence="2" key="2">
    <citation type="submission" date="2019-12" db="EMBL/GenBank/DDBJ databases">
        <authorList>
            <person name="Studholme D.J."/>
            <person name="Sarris P."/>
        </authorList>
    </citation>
    <scope>NUCLEOTIDE SEQUENCE</scope>
    <source>
        <strain evidence="2">PFS-1207/04</strain>
        <tissue evidence="2">Leaf</tissue>
    </source>
</reference>
<protein>
    <submittedName>
        <fullName evidence="1">Uncharacterized protein</fullName>
    </submittedName>
</protein>
<keyword evidence="3" id="KW-1185">Reference proteome</keyword>
<reference evidence="2 3" key="3">
    <citation type="journal article" date="2020" name="BMC Genomics">
        <title>Intraspecific diversification of the crop wild relative Brassica cretica Lam. using demographic model selection.</title>
        <authorList>
            <person name="Kioukis A."/>
            <person name="Michalopoulou V.A."/>
            <person name="Briers L."/>
            <person name="Pirintsos S."/>
            <person name="Studholme D.J."/>
            <person name="Pavlidis P."/>
            <person name="Sarris P.F."/>
        </authorList>
    </citation>
    <scope>NUCLEOTIDE SEQUENCE [LARGE SCALE GENOMIC DNA]</scope>
    <source>
        <strain evidence="3">cv. PFS-1207/04</strain>
        <strain evidence="2">PFS-1207/04</strain>
    </source>
</reference>
<accession>A0A8S9K4C9</accession>
<comment type="caution">
    <text evidence="1">The sequence shown here is derived from an EMBL/GenBank/DDBJ whole genome shotgun (WGS) entry which is preliminary data.</text>
</comment>
<organism evidence="1">
    <name type="scientific">Brassica cretica</name>
    <name type="common">Mustard</name>
    <dbReference type="NCBI Taxonomy" id="69181"/>
    <lineage>
        <taxon>Eukaryota</taxon>
        <taxon>Viridiplantae</taxon>
        <taxon>Streptophyta</taxon>
        <taxon>Embryophyta</taxon>
        <taxon>Tracheophyta</taxon>
        <taxon>Spermatophyta</taxon>
        <taxon>Magnoliopsida</taxon>
        <taxon>eudicotyledons</taxon>
        <taxon>Gunneridae</taxon>
        <taxon>Pentapetalae</taxon>
        <taxon>rosids</taxon>
        <taxon>malvids</taxon>
        <taxon>Brassicales</taxon>
        <taxon>Brassicaceae</taxon>
        <taxon>Brassiceae</taxon>
        <taxon>Brassica</taxon>
    </lineage>
</organism>
<evidence type="ECO:0000313" key="2">
    <source>
        <dbReference type="EMBL" id="KAF3494902.1"/>
    </source>
</evidence>
<evidence type="ECO:0000313" key="1">
    <source>
        <dbReference type="EMBL" id="KAF2588707.1"/>
    </source>
</evidence>